<feature type="transmembrane region" description="Helical" evidence="1">
    <location>
        <begin position="215"/>
        <end position="232"/>
    </location>
</feature>
<evidence type="ECO:0000259" key="3">
    <source>
        <dbReference type="Pfam" id="PF07589"/>
    </source>
</evidence>
<feature type="chain" id="PRO_5022132540" evidence="2">
    <location>
        <begin position="21"/>
        <end position="239"/>
    </location>
</feature>
<dbReference type="Pfam" id="PF07589">
    <property type="entry name" value="PEP-CTERM"/>
    <property type="match status" value="1"/>
</dbReference>
<keyword evidence="1" id="KW-0812">Transmembrane</keyword>
<keyword evidence="2" id="KW-0732">Signal</keyword>
<gene>
    <name evidence="4" type="ORF">Mal52_05240</name>
</gene>
<dbReference type="KEGG" id="sdyn:Mal52_05240"/>
<dbReference type="InterPro" id="IPR013424">
    <property type="entry name" value="Ice-binding_C"/>
</dbReference>
<protein>
    <submittedName>
        <fullName evidence="4">PEP-CTERM motif protein</fullName>
    </submittedName>
</protein>
<dbReference type="NCBIfam" id="TIGR02595">
    <property type="entry name" value="PEP_CTERM"/>
    <property type="match status" value="1"/>
</dbReference>
<keyword evidence="5" id="KW-1185">Reference proteome</keyword>
<feature type="domain" description="Ice-binding protein C-terminal" evidence="3">
    <location>
        <begin position="211"/>
        <end position="235"/>
    </location>
</feature>
<feature type="signal peptide" evidence="2">
    <location>
        <begin position="1"/>
        <end position="20"/>
    </location>
</feature>
<reference evidence="4 5" key="1">
    <citation type="submission" date="2019-02" db="EMBL/GenBank/DDBJ databases">
        <title>Deep-cultivation of Planctomycetes and their phenomic and genomic characterization uncovers novel biology.</title>
        <authorList>
            <person name="Wiegand S."/>
            <person name="Jogler M."/>
            <person name="Boedeker C."/>
            <person name="Pinto D."/>
            <person name="Vollmers J."/>
            <person name="Rivas-Marin E."/>
            <person name="Kohn T."/>
            <person name="Peeters S.H."/>
            <person name="Heuer A."/>
            <person name="Rast P."/>
            <person name="Oberbeckmann S."/>
            <person name="Bunk B."/>
            <person name="Jeske O."/>
            <person name="Meyerdierks A."/>
            <person name="Storesund J.E."/>
            <person name="Kallscheuer N."/>
            <person name="Luecker S."/>
            <person name="Lage O.M."/>
            <person name="Pohl T."/>
            <person name="Merkel B.J."/>
            <person name="Hornburger P."/>
            <person name="Mueller R.-W."/>
            <person name="Bruemmer F."/>
            <person name="Labrenz M."/>
            <person name="Spormann A.M."/>
            <person name="Op den Camp H."/>
            <person name="Overmann J."/>
            <person name="Amann R."/>
            <person name="Jetten M.S.M."/>
            <person name="Mascher T."/>
            <person name="Medema M.H."/>
            <person name="Devos D.P."/>
            <person name="Kaster A.-K."/>
            <person name="Ovreas L."/>
            <person name="Rohde M."/>
            <person name="Galperin M.Y."/>
            <person name="Jogler C."/>
        </authorList>
    </citation>
    <scope>NUCLEOTIDE SEQUENCE [LARGE SCALE GENOMIC DNA]</scope>
    <source>
        <strain evidence="4 5">Mal52</strain>
    </source>
</reference>
<accession>A0A517ZHZ6</accession>
<dbReference type="AlphaFoldDB" id="A0A517ZHZ6"/>
<evidence type="ECO:0000256" key="2">
    <source>
        <dbReference type="SAM" id="SignalP"/>
    </source>
</evidence>
<name>A0A517ZHZ6_9PLAN</name>
<proteinExistence type="predicted"/>
<evidence type="ECO:0000313" key="5">
    <source>
        <dbReference type="Proteomes" id="UP000319383"/>
    </source>
</evidence>
<dbReference type="Proteomes" id="UP000319383">
    <property type="component" value="Chromosome"/>
</dbReference>
<evidence type="ECO:0000313" key="4">
    <source>
        <dbReference type="EMBL" id="QDU42069.1"/>
    </source>
</evidence>
<sequence precursor="true">MKHFLLAGLIGLGMLSSAEAGYVDVSIGDHLKLYNGTGNGTGGEYDAVLQEFDGTNYVPTATTWSTFCLEVDEHFYYNQLLKVNNISDTAMSGGTNTNNGDPISFATAWLYTQFSNGSLVGLNSSGTAENGNYNDNHAANATHLQKAIWYLEEESLGVHNKYVDLALAAGWTSIGDVRVLNLMRYSNGQLINAQDQLVLLDPGPEVAPPLVPEPSTFALLGIGGLALVGYGWRRKRQVA</sequence>
<keyword evidence="1" id="KW-0472">Membrane</keyword>
<dbReference type="RefSeq" id="WP_145374095.1">
    <property type="nucleotide sequence ID" value="NZ_CP036276.1"/>
</dbReference>
<keyword evidence="1" id="KW-1133">Transmembrane helix</keyword>
<evidence type="ECO:0000256" key="1">
    <source>
        <dbReference type="SAM" id="Phobius"/>
    </source>
</evidence>
<organism evidence="4 5">
    <name type="scientific">Symmachiella dynata</name>
    <dbReference type="NCBI Taxonomy" id="2527995"/>
    <lineage>
        <taxon>Bacteria</taxon>
        <taxon>Pseudomonadati</taxon>
        <taxon>Planctomycetota</taxon>
        <taxon>Planctomycetia</taxon>
        <taxon>Planctomycetales</taxon>
        <taxon>Planctomycetaceae</taxon>
        <taxon>Symmachiella</taxon>
    </lineage>
</organism>
<dbReference type="EMBL" id="CP036276">
    <property type="protein sequence ID" value="QDU42069.1"/>
    <property type="molecule type" value="Genomic_DNA"/>
</dbReference>